<protein>
    <submittedName>
        <fullName evidence="1">Uncharacterized protein</fullName>
    </submittedName>
</protein>
<dbReference type="Proteomes" id="UP000093000">
    <property type="component" value="Unassembled WGS sequence"/>
</dbReference>
<sequence>MLPSDPKKEEIYVCRSLMWKYSTTLNNVNAQGLSKWCGARKLELNLMERSLVTKVFASASCDANQPLLNTDMLSKITADGDMQDLLAYIRTRDKICIAVIDFAGLTTDSEDLEQFLSSSLTIRTRNKPNVVKLIVGKLPY</sequence>
<organism evidence="1 2">
    <name type="scientific">Choanephora cucurbitarum</name>
    <dbReference type="NCBI Taxonomy" id="101091"/>
    <lineage>
        <taxon>Eukaryota</taxon>
        <taxon>Fungi</taxon>
        <taxon>Fungi incertae sedis</taxon>
        <taxon>Mucoromycota</taxon>
        <taxon>Mucoromycotina</taxon>
        <taxon>Mucoromycetes</taxon>
        <taxon>Mucorales</taxon>
        <taxon>Mucorineae</taxon>
        <taxon>Choanephoraceae</taxon>
        <taxon>Choanephoroideae</taxon>
        <taxon>Choanephora</taxon>
    </lineage>
</organism>
<proteinExistence type="predicted"/>
<dbReference type="InParanoid" id="A0A1C7MYV7"/>
<evidence type="ECO:0000313" key="2">
    <source>
        <dbReference type="Proteomes" id="UP000093000"/>
    </source>
</evidence>
<comment type="caution">
    <text evidence="1">The sequence shown here is derived from an EMBL/GenBank/DDBJ whole genome shotgun (WGS) entry which is preliminary data.</text>
</comment>
<dbReference type="OrthoDB" id="2270519at2759"/>
<name>A0A1C7MYV7_9FUNG</name>
<evidence type="ECO:0000313" key="1">
    <source>
        <dbReference type="EMBL" id="OBZ80304.1"/>
    </source>
</evidence>
<reference evidence="1 2" key="1">
    <citation type="submission" date="2016-03" db="EMBL/GenBank/DDBJ databases">
        <title>Choanephora cucurbitarum.</title>
        <authorList>
            <person name="Min B."/>
            <person name="Park H."/>
            <person name="Park J.-H."/>
            <person name="Shin H.-D."/>
            <person name="Choi I.-G."/>
        </authorList>
    </citation>
    <scope>NUCLEOTIDE SEQUENCE [LARGE SCALE GENOMIC DNA]</scope>
    <source>
        <strain evidence="1 2">KUS-F28377</strain>
    </source>
</reference>
<keyword evidence="2" id="KW-1185">Reference proteome</keyword>
<gene>
    <name evidence="1" type="ORF">A0J61_11647</name>
</gene>
<dbReference type="AlphaFoldDB" id="A0A1C7MYV7"/>
<dbReference type="EMBL" id="LUGH01002294">
    <property type="protein sequence ID" value="OBZ80304.1"/>
    <property type="molecule type" value="Genomic_DNA"/>
</dbReference>
<accession>A0A1C7MYV7</accession>